<dbReference type="GO" id="GO:0042147">
    <property type="term" value="P:retrograde transport, endosome to Golgi"/>
    <property type="evidence" value="ECO:0007669"/>
    <property type="project" value="TreeGrafter"/>
</dbReference>
<reference evidence="9" key="1">
    <citation type="journal article" date="2020" name="Stud. Mycol.">
        <title>101 Dothideomycetes genomes: a test case for predicting lifestyles and emergence of pathogens.</title>
        <authorList>
            <person name="Haridas S."/>
            <person name="Albert R."/>
            <person name="Binder M."/>
            <person name="Bloem J."/>
            <person name="Labutti K."/>
            <person name="Salamov A."/>
            <person name="Andreopoulos B."/>
            <person name="Baker S."/>
            <person name="Barry K."/>
            <person name="Bills G."/>
            <person name="Bluhm B."/>
            <person name="Cannon C."/>
            <person name="Castanera R."/>
            <person name="Culley D."/>
            <person name="Daum C."/>
            <person name="Ezra D."/>
            <person name="Gonzalez J."/>
            <person name="Henrissat B."/>
            <person name="Kuo A."/>
            <person name="Liang C."/>
            <person name="Lipzen A."/>
            <person name="Lutzoni F."/>
            <person name="Magnuson J."/>
            <person name="Mondo S."/>
            <person name="Nolan M."/>
            <person name="Ohm R."/>
            <person name="Pangilinan J."/>
            <person name="Park H.-J."/>
            <person name="Ramirez L."/>
            <person name="Alfaro M."/>
            <person name="Sun H."/>
            <person name="Tritt A."/>
            <person name="Yoshinaga Y."/>
            <person name="Zwiers L.-H."/>
            <person name="Turgeon B."/>
            <person name="Goodwin S."/>
            <person name="Spatafora J."/>
            <person name="Crous P."/>
            <person name="Grigoriev I."/>
        </authorList>
    </citation>
    <scope>NUCLEOTIDE SEQUENCE</scope>
    <source>
        <strain evidence="9">CBS 109.77</strain>
    </source>
</reference>
<dbReference type="Pfam" id="PF20655">
    <property type="entry name" value="Vps52_C"/>
    <property type="match status" value="1"/>
</dbReference>
<evidence type="ECO:0000256" key="1">
    <source>
        <dbReference type="ARBA" id="ARBA00004601"/>
    </source>
</evidence>
<feature type="compositionally biased region" description="Low complexity" evidence="6">
    <location>
        <begin position="46"/>
        <end position="75"/>
    </location>
</feature>
<dbReference type="InterPro" id="IPR007258">
    <property type="entry name" value="Vps52"/>
</dbReference>
<keyword evidence="4" id="KW-0653">Protein transport</keyword>
<evidence type="ECO:0000313" key="9">
    <source>
        <dbReference type="EMBL" id="KAF2796975.1"/>
    </source>
</evidence>
<dbReference type="Proteomes" id="UP000799757">
    <property type="component" value="Unassembled WGS sequence"/>
</dbReference>
<dbReference type="GO" id="GO:0019905">
    <property type="term" value="F:syntaxin binding"/>
    <property type="evidence" value="ECO:0007669"/>
    <property type="project" value="TreeGrafter"/>
</dbReference>
<dbReference type="Pfam" id="PF04129">
    <property type="entry name" value="Vps52_CC"/>
    <property type="match status" value="1"/>
</dbReference>
<keyword evidence="10" id="KW-1185">Reference proteome</keyword>
<feature type="domain" description="Vps52 coiled-coil" evidence="7">
    <location>
        <begin position="165"/>
        <end position="336"/>
    </location>
</feature>
<evidence type="ECO:0000313" key="10">
    <source>
        <dbReference type="Proteomes" id="UP000799757"/>
    </source>
</evidence>
<protein>
    <submittedName>
        <fullName evidence="9">Sac2 family protein</fullName>
    </submittedName>
</protein>
<name>A0A6A6XM34_9PLEO</name>
<dbReference type="PANTHER" id="PTHR14190:SF7">
    <property type="entry name" value="VACUOLAR PROTEIN SORTING-ASSOCIATED PROTEIN 52 HOMOLOG"/>
    <property type="match status" value="1"/>
</dbReference>
<evidence type="ECO:0000256" key="4">
    <source>
        <dbReference type="ARBA" id="ARBA00022927"/>
    </source>
</evidence>
<dbReference type="GO" id="GO:0005829">
    <property type="term" value="C:cytosol"/>
    <property type="evidence" value="ECO:0007669"/>
    <property type="project" value="GOC"/>
</dbReference>
<keyword evidence="3" id="KW-0813">Transport</keyword>
<sequence length="677" mass="75097">MWGLDRLSANSTPSGMPPMRRDSYSPAPRRPYPASGPGPLPPRPGLNPRSSSLNVLSPSASTASLPSTARIPNGAGRRRPGPGGAPPNVVDPLQVLEGILGGPPRKPIVHKGGIGALPTKPDELVEMIDFGGLSLHEFAAADAPQMRQSSPVHTYSAQSVEEYDNEKDKFEDLHRSILACDEVLKSVETYLTNFQSDLGAVSAEIESLQNRSIALNTKLQNRQVVEKLLGPAVEDISISPAVVRKIAEGPIDEGFLNALADLEKRSKTIHTRAKEQPDVKALADIKPLIFDLNNKAVERIRDYIVAQIKAIRSPSINAQIIQQQAFLKYKDLFAFLAKHQPELAQQISQAYVYTMRWYYLNHFTRYRTALEKLKLNVLDKYDVLGEDPTTKRGPLLSQTRGPPSTHDAFSLGRRLELLRNPSPSALTAYLAEEEKSAHYLEVPFRSFNLALIDNASFEYTFLSTYFAPSQNYHTISRTFSSIFEPTFSLGQTLTKQLVETTTDTLGTLLCVRLNQHFAFELQRRKVPAVENYVNATNMLLWPRFQQILDLHCTSLQKLTSSLPTRPSTAALLTSSSASTSTAPTTLTQKFANLVHGILALSSEAGDDEPVSVSVGRLRSEFEAYLTRLSKGISEQRKRERFLCNNYSLVCTILADVEGRLGEEVRAYFERARDGFDK</sequence>
<evidence type="ECO:0000259" key="8">
    <source>
        <dbReference type="Pfam" id="PF20655"/>
    </source>
</evidence>
<organism evidence="9 10">
    <name type="scientific">Melanomma pulvis-pyrius CBS 109.77</name>
    <dbReference type="NCBI Taxonomy" id="1314802"/>
    <lineage>
        <taxon>Eukaryota</taxon>
        <taxon>Fungi</taxon>
        <taxon>Dikarya</taxon>
        <taxon>Ascomycota</taxon>
        <taxon>Pezizomycotina</taxon>
        <taxon>Dothideomycetes</taxon>
        <taxon>Pleosporomycetidae</taxon>
        <taxon>Pleosporales</taxon>
        <taxon>Melanommataceae</taxon>
        <taxon>Melanomma</taxon>
    </lineage>
</organism>
<comment type="subcellular location">
    <subcellularLocation>
        <location evidence="1">Golgi apparatus</location>
        <location evidence="1">trans-Golgi network</location>
    </subcellularLocation>
</comment>
<keyword evidence="5" id="KW-0333">Golgi apparatus</keyword>
<feature type="domain" description="Vps52 C-terminal" evidence="8">
    <location>
        <begin position="354"/>
        <end position="672"/>
    </location>
</feature>
<dbReference type="AlphaFoldDB" id="A0A6A6XM34"/>
<feature type="region of interest" description="Disordered" evidence="6">
    <location>
        <begin position="1"/>
        <end position="89"/>
    </location>
</feature>
<dbReference type="GO" id="GO:0000938">
    <property type="term" value="C:GARP complex"/>
    <property type="evidence" value="ECO:0007669"/>
    <property type="project" value="TreeGrafter"/>
</dbReference>
<proteinExistence type="inferred from homology"/>
<evidence type="ECO:0000256" key="5">
    <source>
        <dbReference type="ARBA" id="ARBA00023034"/>
    </source>
</evidence>
<evidence type="ECO:0000256" key="6">
    <source>
        <dbReference type="SAM" id="MobiDB-lite"/>
    </source>
</evidence>
<dbReference type="OrthoDB" id="19482at2759"/>
<evidence type="ECO:0000256" key="3">
    <source>
        <dbReference type="ARBA" id="ARBA00022448"/>
    </source>
</evidence>
<comment type="similarity">
    <text evidence="2">Belongs to the VPS52 family.</text>
</comment>
<dbReference type="GO" id="GO:0006896">
    <property type="term" value="P:Golgi to vacuole transport"/>
    <property type="evidence" value="ECO:0007669"/>
    <property type="project" value="TreeGrafter"/>
</dbReference>
<gene>
    <name evidence="9" type="ORF">K505DRAFT_372783</name>
</gene>
<feature type="compositionally biased region" description="Pro residues" evidence="6">
    <location>
        <begin position="28"/>
        <end position="45"/>
    </location>
</feature>
<dbReference type="GO" id="GO:0032456">
    <property type="term" value="P:endocytic recycling"/>
    <property type="evidence" value="ECO:0007669"/>
    <property type="project" value="TreeGrafter"/>
</dbReference>
<evidence type="ECO:0000256" key="2">
    <source>
        <dbReference type="ARBA" id="ARBA00008180"/>
    </source>
</evidence>
<dbReference type="InterPro" id="IPR048361">
    <property type="entry name" value="Vps52_C"/>
</dbReference>
<dbReference type="EMBL" id="MU001817">
    <property type="protein sequence ID" value="KAF2796975.1"/>
    <property type="molecule type" value="Genomic_DNA"/>
</dbReference>
<dbReference type="InterPro" id="IPR048319">
    <property type="entry name" value="Vps52_CC"/>
</dbReference>
<accession>A0A6A6XM34</accession>
<dbReference type="PANTHER" id="PTHR14190">
    <property type="entry name" value="SUPPRESSOR OF ACTIN MUTATIONS 2/VACUOLAR PROTEIN SORTING 52"/>
    <property type="match status" value="1"/>
</dbReference>
<dbReference type="GO" id="GO:0015031">
    <property type="term" value="P:protein transport"/>
    <property type="evidence" value="ECO:0007669"/>
    <property type="project" value="UniProtKB-KW"/>
</dbReference>
<evidence type="ECO:0000259" key="7">
    <source>
        <dbReference type="Pfam" id="PF04129"/>
    </source>
</evidence>